<evidence type="ECO:0000313" key="2">
    <source>
        <dbReference type="EMBL" id="GAF91269.1"/>
    </source>
</evidence>
<feature type="non-terminal residue" evidence="2">
    <location>
        <position position="249"/>
    </location>
</feature>
<gene>
    <name evidence="2" type="ORF">S01H1_27619</name>
</gene>
<proteinExistence type="predicted"/>
<keyword evidence="1" id="KW-1133">Transmembrane helix</keyword>
<evidence type="ECO:0000256" key="1">
    <source>
        <dbReference type="SAM" id="Phobius"/>
    </source>
</evidence>
<feature type="transmembrane region" description="Helical" evidence="1">
    <location>
        <begin position="6"/>
        <end position="24"/>
    </location>
</feature>
<dbReference type="AlphaFoldDB" id="X0TDH1"/>
<comment type="caution">
    <text evidence="2">The sequence shown here is derived from an EMBL/GenBank/DDBJ whole genome shotgun (WGS) entry which is preliminary data.</text>
</comment>
<keyword evidence="1" id="KW-0812">Transmembrane</keyword>
<sequence>MAEGILIFLVVGMFVMAALEYKGWRPGRKLSSLIEANKHSFCCKVDHVTNPDNEDPGVFELMIRGDIALENADKKAFLQILIADVTKGRKRAEAILWSPVYRQTEGTGNFCFNSKIGNLLKNSYLSNWVSVVKIDSRWLWLPRQGRRKLLFVASIMHSEGNKQAHTANCIIDYDNDEFGYIDLTDNYEKMQTLIVQLAATVSRKNTTKAIEEWIAGKVEATEDKKTRTRIHKRLSQALKDVIGTGNNDG</sequence>
<accession>X0TDH1</accession>
<reference evidence="2" key="1">
    <citation type="journal article" date="2014" name="Front. Microbiol.">
        <title>High frequency of phylogenetically diverse reductive dehalogenase-homologous genes in deep subseafloor sedimentary metagenomes.</title>
        <authorList>
            <person name="Kawai M."/>
            <person name="Futagami T."/>
            <person name="Toyoda A."/>
            <person name="Takaki Y."/>
            <person name="Nishi S."/>
            <person name="Hori S."/>
            <person name="Arai W."/>
            <person name="Tsubouchi T."/>
            <person name="Morono Y."/>
            <person name="Uchiyama I."/>
            <person name="Ito T."/>
            <person name="Fujiyama A."/>
            <person name="Inagaki F."/>
            <person name="Takami H."/>
        </authorList>
    </citation>
    <scope>NUCLEOTIDE SEQUENCE</scope>
    <source>
        <strain evidence="2">Expedition CK06-06</strain>
    </source>
</reference>
<name>X0TDH1_9ZZZZ</name>
<organism evidence="2">
    <name type="scientific">marine sediment metagenome</name>
    <dbReference type="NCBI Taxonomy" id="412755"/>
    <lineage>
        <taxon>unclassified sequences</taxon>
        <taxon>metagenomes</taxon>
        <taxon>ecological metagenomes</taxon>
    </lineage>
</organism>
<dbReference type="EMBL" id="BARS01016835">
    <property type="protein sequence ID" value="GAF91269.1"/>
    <property type="molecule type" value="Genomic_DNA"/>
</dbReference>
<keyword evidence="1" id="KW-0472">Membrane</keyword>
<protein>
    <submittedName>
        <fullName evidence="2">Uncharacterized protein</fullName>
    </submittedName>
</protein>